<dbReference type="GeneID" id="54347045"/>
<dbReference type="AlphaFoldDB" id="A0A6A5R4Q2"/>
<keyword evidence="1" id="KW-0812">Transmembrane</keyword>
<evidence type="ECO:0000313" key="2">
    <source>
        <dbReference type="EMBL" id="KAF1923081.1"/>
    </source>
</evidence>
<keyword evidence="3" id="KW-1185">Reference proteome</keyword>
<organism evidence="2 3">
    <name type="scientific">Didymella exigua CBS 183.55</name>
    <dbReference type="NCBI Taxonomy" id="1150837"/>
    <lineage>
        <taxon>Eukaryota</taxon>
        <taxon>Fungi</taxon>
        <taxon>Dikarya</taxon>
        <taxon>Ascomycota</taxon>
        <taxon>Pezizomycotina</taxon>
        <taxon>Dothideomycetes</taxon>
        <taxon>Pleosporomycetidae</taxon>
        <taxon>Pleosporales</taxon>
        <taxon>Pleosporineae</taxon>
        <taxon>Didymellaceae</taxon>
        <taxon>Didymella</taxon>
    </lineage>
</organism>
<dbReference type="Proteomes" id="UP000800082">
    <property type="component" value="Unassembled WGS sequence"/>
</dbReference>
<name>A0A6A5R4Q2_9PLEO</name>
<dbReference type="EMBL" id="ML979010">
    <property type="protein sequence ID" value="KAF1923081.1"/>
    <property type="molecule type" value="Genomic_DNA"/>
</dbReference>
<sequence>MWGNRSNSTRVSRSKWAVAAPRCAAAPASTAEKLMACQMYITGSTWVAALEVDVDTSTVVFALSCCLIVAAGWIFGS</sequence>
<protein>
    <submittedName>
        <fullName evidence="2">Uncharacterized protein</fullName>
    </submittedName>
</protein>
<keyword evidence="1" id="KW-0472">Membrane</keyword>
<evidence type="ECO:0000313" key="3">
    <source>
        <dbReference type="Proteomes" id="UP000800082"/>
    </source>
</evidence>
<accession>A0A6A5R4Q2</accession>
<dbReference type="RefSeq" id="XP_033443334.1">
    <property type="nucleotide sequence ID" value="XM_033589398.1"/>
</dbReference>
<keyword evidence="1" id="KW-1133">Transmembrane helix</keyword>
<gene>
    <name evidence="2" type="ORF">M421DRAFT_333057</name>
</gene>
<evidence type="ECO:0000256" key="1">
    <source>
        <dbReference type="SAM" id="Phobius"/>
    </source>
</evidence>
<reference evidence="2" key="1">
    <citation type="journal article" date="2020" name="Stud. Mycol.">
        <title>101 Dothideomycetes genomes: a test case for predicting lifestyles and emergence of pathogens.</title>
        <authorList>
            <person name="Haridas S."/>
            <person name="Albert R."/>
            <person name="Binder M."/>
            <person name="Bloem J."/>
            <person name="Labutti K."/>
            <person name="Salamov A."/>
            <person name="Andreopoulos B."/>
            <person name="Baker S."/>
            <person name="Barry K."/>
            <person name="Bills G."/>
            <person name="Bluhm B."/>
            <person name="Cannon C."/>
            <person name="Castanera R."/>
            <person name="Culley D."/>
            <person name="Daum C."/>
            <person name="Ezra D."/>
            <person name="Gonzalez J."/>
            <person name="Henrissat B."/>
            <person name="Kuo A."/>
            <person name="Liang C."/>
            <person name="Lipzen A."/>
            <person name="Lutzoni F."/>
            <person name="Magnuson J."/>
            <person name="Mondo S."/>
            <person name="Nolan M."/>
            <person name="Ohm R."/>
            <person name="Pangilinan J."/>
            <person name="Park H.-J."/>
            <person name="Ramirez L."/>
            <person name="Alfaro M."/>
            <person name="Sun H."/>
            <person name="Tritt A."/>
            <person name="Yoshinaga Y."/>
            <person name="Zwiers L.-H."/>
            <person name="Turgeon B."/>
            <person name="Goodwin S."/>
            <person name="Spatafora J."/>
            <person name="Crous P."/>
            <person name="Grigoriev I."/>
        </authorList>
    </citation>
    <scope>NUCLEOTIDE SEQUENCE</scope>
    <source>
        <strain evidence="2">CBS 183.55</strain>
    </source>
</reference>
<feature type="transmembrane region" description="Helical" evidence="1">
    <location>
        <begin position="59"/>
        <end position="76"/>
    </location>
</feature>
<proteinExistence type="predicted"/>